<dbReference type="HOGENOM" id="CLU_504258_0_0_12"/>
<dbReference type="Proteomes" id="UP000006852">
    <property type="component" value="Chromosome"/>
</dbReference>
<protein>
    <submittedName>
        <fullName evidence="2">Uncharacterized protein</fullName>
    </submittedName>
</protein>
<evidence type="ECO:0000313" key="3">
    <source>
        <dbReference type="Proteomes" id="UP000006852"/>
    </source>
</evidence>
<reference evidence="3" key="2">
    <citation type="submission" date="2011-04" db="EMBL/GenBank/DDBJ databases">
        <title>The complete genome of chromosome of Treponema succinifaciens DSM 2489.</title>
        <authorList>
            <person name="Lucas S."/>
            <person name="Copeland A."/>
            <person name="Lapidus A."/>
            <person name="Bruce D."/>
            <person name="Goodwin L."/>
            <person name="Pitluck S."/>
            <person name="Peters L."/>
            <person name="Kyrpides N."/>
            <person name="Mavromatis K."/>
            <person name="Ivanova N."/>
            <person name="Ovchinnikova G."/>
            <person name="Teshima H."/>
            <person name="Detter J.C."/>
            <person name="Tapia R."/>
            <person name="Han C."/>
            <person name="Land M."/>
            <person name="Hauser L."/>
            <person name="Markowitz V."/>
            <person name="Cheng J.-F."/>
            <person name="Hugenholtz P."/>
            <person name="Woyke T."/>
            <person name="Wu D."/>
            <person name="Gronow S."/>
            <person name="Wellnitz S."/>
            <person name="Brambilla E."/>
            <person name="Klenk H.-P."/>
            <person name="Eisen J.A."/>
        </authorList>
    </citation>
    <scope>NUCLEOTIDE SEQUENCE [LARGE SCALE GENOMIC DNA]</scope>
    <source>
        <strain evidence="3">ATCC 33096 / DSM 2489 / 6091</strain>
    </source>
</reference>
<keyword evidence="1" id="KW-0812">Transmembrane</keyword>
<accession>F2NWG9</accession>
<keyword evidence="1" id="KW-1133">Transmembrane helix</keyword>
<dbReference type="EMBL" id="CP002631">
    <property type="protein sequence ID" value="AEB15158.1"/>
    <property type="molecule type" value="Genomic_DNA"/>
</dbReference>
<organism evidence="2 3">
    <name type="scientific">Treponema succinifaciens (strain ATCC 33096 / DSM 2489 / 6091)</name>
    <dbReference type="NCBI Taxonomy" id="869209"/>
    <lineage>
        <taxon>Bacteria</taxon>
        <taxon>Pseudomonadati</taxon>
        <taxon>Spirochaetota</taxon>
        <taxon>Spirochaetia</taxon>
        <taxon>Spirochaetales</taxon>
        <taxon>Treponemataceae</taxon>
        <taxon>Treponema</taxon>
    </lineage>
</organism>
<dbReference type="KEGG" id="tsu:Tresu_2294"/>
<feature type="transmembrane region" description="Helical" evidence="1">
    <location>
        <begin position="285"/>
        <end position="308"/>
    </location>
</feature>
<keyword evidence="1" id="KW-0472">Membrane</keyword>
<name>F2NWG9_TRES6</name>
<sequence length="540" mass="60399">MSSIPVFLQGEKIFLDSRMSGNVFVKAGFAGKIRENGLLAELNGETWNFSLWSFESTVSSADLKEFAQDKDETVFLEGSCFYGFVLSEYLESLEKEESIKACSLVCNALDALDESKSALSLVGAGGIIVSKDFSKVLFLPKNLIEISLSSLGEENFSDLYGSYLNPVFSGKTAVRFLQAAIVYKAICGKVPFAEKSASAREIDIRDLNYCPLRHAVFGVDEKILLFTENAFAGKYCSFPKEEFSALELKEPSSSDLKKFNEESHKFLLRQEKKIRAKRWLSIKSTAIKICIAVFIFAIAVAVSLYGTFCEKRTTKGLTSLQTVEMYYSAVNLLDVDSARASSAKSLGGRVDRLANIFVTGKTSSMYNAGNDLVPPSVWLVKNQLSHNIYGISNFTVDGNPCRTFFKGQRRKEKPPAILEESGQKVFPGEKKEYQVEFFIFDSLGEDSLCVSLQKEKVSLKFKKDRWIIFDIQTEIESNFFKFSELKAEYSAAMEKCGGDVFACASVLRQEYDFIPSDQEIKDAEKYVEEQSLVFVKPANK</sequence>
<dbReference type="eggNOG" id="ENOG5034ATE">
    <property type="taxonomic scope" value="Bacteria"/>
</dbReference>
<dbReference type="RefSeq" id="WP_013702410.1">
    <property type="nucleotide sequence ID" value="NC_015385.1"/>
</dbReference>
<proteinExistence type="predicted"/>
<dbReference type="AlphaFoldDB" id="F2NWG9"/>
<keyword evidence="3" id="KW-1185">Reference proteome</keyword>
<dbReference type="OrthoDB" id="354724at2"/>
<reference evidence="2 3" key="1">
    <citation type="journal article" date="2011" name="Stand. Genomic Sci.">
        <title>Complete genome sequence of Treponema succinifaciens type strain (6091).</title>
        <authorList>
            <person name="Han C."/>
            <person name="Gronow S."/>
            <person name="Teshima H."/>
            <person name="Lapidus A."/>
            <person name="Nolan M."/>
            <person name="Lucas S."/>
            <person name="Hammon N."/>
            <person name="Deshpande S."/>
            <person name="Cheng J.F."/>
            <person name="Zeytun A."/>
            <person name="Tapia R."/>
            <person name="Goodwin L."/>
            <person name="Pitluck S."/>
            <person name="Liolios K."/>
            <person name="Pagani I."/>
            <person name="Ivanova N."/>
            <person name="Mavromatis K."/>
            <person name="Mikhailova N."/>
            <person name="Huntemann M."/>
            <person name="Pati A."/>
            <person name="Chen A."/>
            <person name="Palaniappan K."/>
            <person name="Land M."/>
            <person name="Hauser L."/>
            <person name="Brambilla E.M."/>
            <person name="Rohde M."/>
            <person name="Goker M."/>
            <person name="Woyke T."/>
            <person name="Bristow J."/>
            <person name="Eisen J.A."/>
            <person name="Markowitz V."/>
            <person name="Hugenholtz P."/>
            <person name="Kyrpides N.C."/>
            <person name="Klenk H.P."/>
            <person name="Detter J.C."/>
        </authorList>
    </citation>
    <scope>NUCLEOTIDE SEQUENCE [LARGE SCALE GENOMIC DNA]</scope>
    <source>
        <strain evidence="3">ATCC 33096 / DSM 2489 / 6091</strain>
    </source>
</reference>
<evidence type="ECO:0000313" key="2">
    <source>
        <dbReference type="EMBL" id="AEB15158.1"/>
    </source>
</evidence>
<dbReference type="STRING" id="869209.Tresu_2294"/>
<dbReference type="GeneID" id="302999408"/>
<gene>
    <name evidence="2" type="ordered locus">Tresu_2294</name>
</gene>
<evidence type="ECO:0000256" key="1">
    <source>
        <dbReference type="SAM" id="Phobius"/>
    </source>
</evidence>